<proteinExistence type="predicted"/>
<organism evidence="2 3">
    <name type="scientific">Frankia umida</name>
    <dbReference type="NCBI Taxonomy" id="573489"/>
    <lineage>
        <taxon>Bacteria</taxon>
        <taxon>Bacillati</taxon>
        <taxon>Actinomycetota</taxon>
        <taxon>Actinomycetes</taxon>
        <taxon>Frankiales</taxon>
        <taxon>Frankiaceae</taxon>
        <taxon>Frankia</taxon>
    </lineage>
</organism>
<gene>
    <name evidence="2" type="ORF">MXD59_09145</name>
</gene>
<dbReference type="RefSeq" id="WP_248824320.1">
    <property type="nucleotide sequence ID" value="NZ_JALKFT010000007.1"/>
</dbReference>
<evidence type="ECO:0000256" key="1">
    <source>
        <dbReference type="SAM" id="MobiDB-lite"/>
    </source>
</evidence>
<dbReference type="EMBL" id="JALKFT010000007">
    <property type="protein sequence ID" value="MCK9875938.1"/>
    <property type="molecule type" value="Genomic_DNA"/>
</dbReference>
<feature type="region of interest" description="Disordered" evidence="1">
    <location>
        <begin position="22"/>
        <end position="52"/>
    </location>
</feature>
<sequence>MAKQPVLVERAQVEATLPGYRTTGCSASGRPAARPTGDLRSRSATPPAGAGP</sequence>
<dbReference type="Proteomes" id="UP001201873">
    <property type="component" value="Unassembled WGS sequence"/>
</dbReference>
<comment type="caution">
    <text evidence="2">The sequence shown here is derived from an EMBL/GenBank/DDBJ whole genome shotgun (WGS) entry which is preliminary data.</text>
</comment>
<evidence type="ECO:0000313" key="2">
    <source>
        <dbReference type="EMBL" id="MCK9875938.1"/>
    </source>
</evidence>
<accession>A0ABT0JWL4</accession>
<reference evidence="2 3" key="1">
    <citation type="submission" date="2022-04" db="EMBL/GenBank/DDBJ databases">
        <title>Genome diversity in the genus Frankia.</title>
        <authorList>
            <person name="Carlos-Shanley C."/>
            <person name="Hahn D."/>
        </authorList>
    </citation>
    <scope>NUCLEOTIDE SEQUENCE [LARGE SCALE GENOMIC DNA]</scope>
    <source>
        <strain evidence="2 3">Ag45/Mut15</strain>
    </source>
</reference>
<protein>
    <submittedName>
        <fullName evidence="2">Uncharacterized protein</fullName>
    </submittedName>
</protein>
<name>A0ABT0JWL4_9ACTN</name>
<evidence type="ECO:0000313" key="3">
    <source>
        <dbReference type="Proteomes" id="UP001201873"/>
    </source>
</evidence>
<keyword evidence="3" id="KW-1185">Reference proteome</keyword>